<keyword evidence="5" id="KW-1185">Reference proteome</keyword>
<feature type="transmembrane region" description="Helical" evidence="2">
    <location>
        <begin position="1921"/>
        <end position="1942"/>
    </location>
</feature>
<gene>
    <name evidence="3" type="ORF">C1SCF055_LOCUS11232</name>
</gene>
<accession>A0A9P1C3C3</accession>
<reference evidence="3" key="1">
    <citation type="submission" date="2022-10" db="EMBL/GenBank/DDBJ databases">
        <authorList>
            <person name="Chen Y."/>
            <person name="Dougan E. K."/>
            <person name="Chan C."/>
            <person name="Rhodes N."/>
            <person name="Thang M."/>
        </authorList>
    </citation>
    <scope>NUCLEOTIDE SEQUENCE</scope>
</reference>
<name>A0A9P1C3C3_9DINO</name>
<dbReference type="EMBL" id="CAMXCT010000824">
    <property type="protein sequence ID" value="CAI3983635.1"/>
    <property type="molecule type" value="Genomic_DNA"/>
</dbReference>
<keyword evidence="2" id="KW-0472">Membrane</keyword>
<sequence>MSRVPSTESATVDLSLTLPCGLKVCISGPAASSGLAAQLLSHVAAFSPEGAEPSEFELVSSVPESVPSGSSRVRGLETRDQIRLSLRPCPASLLPLGNRLVGSSLSGKARVERAWTCGQWASAVRDSRIGSPDRTPAIDFKNRFYAVLQAPGLPRATIFKSSAGYWNCIGSLPDSPSISQSFPSEVEAKIYLQAAMAEAVTLSLEALVTLEHDVEPYVMDWPDVLSDDGEPEAAVLIVSKRPGGFLAAVPVGFLPEEVLANGNVDPPPGLVGPSTVLRVQGKVMDHGTLAPTGALLTVVVVDLDEGVVNSLRTVGQEEVYPFTFDPDQPFAIPDPPQLLTMVRDWLSANASSTQAAYLSLAEEEAVDLEDVPLEEDRSVNAPPPRRARKAAPGQERASNSGKRPTVATLASSMDQLLQMNAGFSKNLEALTLRQLDLERKMSAPAALQQGPHAVLHRPISDSLVPQVTAPKSIAHQLGSPPRTLAPSAPGLLSSQMFKPQDLAELEVDKRDGGPSTSSDPLAQAVLAQSQALTALVAQIAQTNGDPMLELGSTGLSTGTRGAQGRARLQAELAAQKGSFFASVISSMSRRMFPTMTAEGSYQELMDRGVCGTRYLERFGGYGKVRDLGCLQYQVMTILDSLQTSNLQAARDQAALLAVTLDQAAMDQGRFDLAHLLCLQEEPPAAVFTNRQASMLAKSRAFSPLADQKWVTVALAYLRIGCHHFQAPRVDEPVKARAIRQCFLRRRPGTAKAVGPAQTQVKGWGKRKSAGGNRCRGVAKDRGSMDFSNNVGLESNPLVATMSLSRWALCLPRLILKTRTKFSHCLARSFAVLRRSPETASAVFPLPLESLDSFRGGGPHLSKKRLWTLAKNRLLHVWTLVLDFMFLGRWPTASELRRSPTPEQLSVFRRPCSLFAPADPALSLVLSCFSLSFCMSCPAFASGYMESDSIPAKPDPGLLSASDFPELLPYRSLDADRLKLVGEGRWPMESFLSGVLWLPFQEPAFLCHGLAVPSDGVPNFSAEDPVECLKLAKLWDVRGLLHLEASPLHENYFSRVFNAFKDAERDRQIGDRRLPNMCEYHVNGPSKFLPQGRQLTMLRIPRFTHGIRGSITDRRDFYHQACVTPERARTNMLPFSYDVESFVGSSAHDCLVESCRARKSSHRDVIGDRLGKPIAKRSSCALPTRVYPCFRSLFQGDHLGVEFALRSHEVLLQEAGLLADETRIEGNKNFPVTCKWDALVIDDYFCLCSDRLSTCPKNSFAWTSLTKAREVYEKHQLLGSPEKDVVASPAVKVAGAEIVSDSANVRRGFVPVAAPLAKRVGLSTVSLRAACLPGLTSGLVSRLAGNWVSVPQFREVWSSLIDGLFLFGAKCQENESHVHALPKQVSQELAMLSSIAPLVMTNIAVDYLDVCFASDASNRKGAIVEAGICPKLHEIMWLDSDLKSPYVQLDNPFRATLRQLGEFDEDEPFPSGDGFCAGPFKAPLLYFDFVEICGGAGKVTDAMSSFGFVCAPTLDLSDSRHYDLSSLALLDWIIHMIREGRFKAFLVEPPCTTFSPAAHPAVRSYREPLGFDRTLPKTLHGNVLAFRALVLMRVGRRYGCPCGLEQSRLSKMCWLSFWKSLLELDFAEAVIASCMFGSPHRKEFRFLCYLLDTGFLDVRCCGGHSHVRIQGSLTKPSATYVDGLALHVATAFRDALRKKKAEGNLEPEMQGHETVLANDVMLSSKWSVVRAWFWKRLGHINVLETSAAVSNLVSVGQKRSSCRFCHFVDSAVCRGALSKGRSPSRALQPLMRRAGAVCVASDLYPGWFYCPTRLNTADDPTRDHPLRLPLRHSLIKAGVPLDLLRRLNLCGLRRFAANWIRLILLATYGLQPVAGSCVPPAVWSWTCFDFGWVPGFVLSQSGWTSGWWLLARGDELMPGVGFILGPLLVFCVLGVFRAVPPLFGSGGCSKRGPHKVRPRASNLRHVILAVAALCVIPLWIPAAAAMPIAPASRADKDRMLHRAGNALPTTRAVRDQTRDKRKVYLDRFKAWLWQEKARDRILLFAGGYAETLEQCVTFLEHGIPLASWFFLLRGAGDPMKTAGKTDKYWLKADGTSRQTAKGAAGWFCRTLPADKYWLKADGTSRQTAKGRVIKLQSLSGPLTAFALRAVPAAPNTRGWQFLPQFLGRRTVLPEKRPRPGPGSLEAWKHCFVNEFGNRYSTSLLQSTSVLLNNLVSKTLRRSLLAGDVVY</sequence>
<dbReference type="Proteomes" id="UP001152797">
    <property type="component" value="Unassembled WGS sequence"/>
</dbReference>
<evidence type="ECO:0000313" key="5">
    <source>
        <dbReference type="Proteomes" id="UP001152797"/>
    </source>
</evidence>
<comment type="caution">
    <text evidence="3">The sequence shown here is derived from an EMBL/GenBank/DDBJ whole genome shotgun (WGS) entry which is preliminary data.</text>
</comment>
<keyword evidence="2" id="KW-1133">Transmembrane helix</keyword>
<dbReference type="EMBL" id="CAMXCT030000824">
    <property type="protein sequence ID" value="CAL4770947.1"/>
    <property type="molecule type" value="Genomic_DNA"/>
</dbReference>
<feature type="region of interest" description="Disordered" evidence="1">
    <location>
        <begin position="369"/>
        <end position="406"/>
    </location>
</feature>
<dbReference type="EMBL" id="CAMXCT020000824">
    <property type="protein sequence ID" value="CAL1137010.1"/>
    <property type="molecule type" value="Genomic_DNA"/>
</dbReference>
<evidence type="ECO:0000256" key="2">
    <source>
        <dbReference type="SAM" id="Phobius"/>
    </source>
</evidence>
<keyword evidence="2" id="KW-0812">Transmembrane</keyword>
<evidence type="ECO:0000313" key="4">
    <source>
        <dbReference type="EMBL" id="CAL4770947.1"/>
    </source>
</evidence>
<feature type="region of interest" description="Disordered" evidence="1">
    <location>
        <begin position="753"/>
        <end position="774"/>
    </location>
</feature>
<protein>
    <submittedName>
        <fullName evidence="3">Uncharacterized protein</fullName>
    </submittedName>
</protein>
<feature type="compositionally biased region" description="Polar residues" evidence="1">
    <location>
        <begin position="396"/>
        <end position="406"/>
    </location>
</feature>
<feature type="region of interest" description="Disordered" evidence="1">
    <location>
        <begin position="473"/>
        <end position="493"/>
    </location>
</feature>
<proteinExistence type="predicted"/>
<reference evidence="4 5" key="2">
    <citation type="submission" date="2024-05" db="EMBL/GenBank/DDBJ databases">
        <authorList>
            <person name="Chen Y."/>
            <person name="Shah S."/>
            <person name="Dougan E. K."/>
            <person name="Thang M."/>
            <person name="Chan C."/>
        </authorList>
    </citation>
    <scope>NUCLEOTIDE SEQUENCE [LARGE SCALE GENOMIC DNA]</scope>
</reference>
<organism evidence="3">
    <name type="scientific">Cladocopium goreaui</name>
    <dbReference type="NCBI Taxonomy" id="2562237"/>
    <lineage>
        <taxon>Eukaryota</taxon>
        <taxon>Sar</taxon>
        <taxon>Alveolata</taxon>
        <taxon>Dinophyceae</taxon>
        <taxon>Suessiales</taxon>
        <taxon>Symbiodiniaceae</taxon>
        <taxon>Cladocopium</taxon>
    </lineage>
</organism>
<evidence type="ECO:0000256" key="1">
    <source>
        <dbReference type="SAM" id="MobiDB-lite"/>
    </source>
</evidence>
<feature type="transmembrane region" description="Helical" evidence="2">
    <location>
        <begin position="1962"/>
        <end position="1988"/>
    </location>
</feature>
<evidence type="ECO:0000313" key="3">
    <source>
        <dbReference type="EMBL" id="CAI3983635.1"/>
    </source>
</evidence>